<evidence type="ECO:0000256" key="3">
    <source>
        <dbReference type="SAM" id="MobiDB-lite"/>
    </source>
</evidence>
<feature type="region of interest" description="Disordered" evidence="3">
    <location>
        <begin position="137"/>
        <end position="173"/>
    </location>
</feature>
<dbReference type="InterPro" id="IPR036597">
    <property type="entry name" value="Fido-like_dom_sf"/>
</dbReference>
<dbReference type="PROSITE" id="PS51459">
    <property type="entry name" value="FIDO"/>
    <property type="match status" value="1"/>
</dbReference>
<accession>A0A1I3HJ48</accession>
<dbReference type="GO" id="GO:0005524">
    <property type="term" value="F:ATP binding"/>
    <property type="evidence" value="ECO:0007669"/>
    <property type="project" value="UniProtKB-KW"/>
</dbReference>
<dbReference type="EMBL" id="FOQG01000007">
    <property type="protein sequence ID" value="SFI35530.1"/>
    <property type="molecule type" value="Genomic_DNA"/>
</dbReference>
<dbReference type="AlphaFoldDB" id="A0A1I3HJ48"/>
<evidence type="ECO:0000256" key="1">
    <source>
        <dbReference type="PIRSR" id="PIRSR640198-1"/>
    </source>
</evidence>
<keyword evidence="2" id="KW-0067">ATP-binding</keyword>
<gene>
    <name evidence="5" type="ORF">SAMN05216561_107200</name>
</gene>
<feature type="active site" evidence="1">
    <location>
        <position position="34"/>
    </location>
</feature>
<evidence type="ECO:0000313" key="6">
    <source>
        <dbReference type="Proteomes" id="UP000198649"/>
    </source>
</evidence>
<dbReference type="SUPFAM" id="SSF140931">
    <property type="entry name" value="Fic-like"/>
    <property type="match status" value="1"/>
</dbReference>
<dbReference type="InterPro" id="IPR003812">
    <property type="entry name" value="Fido"/>
</dbReference>
<name>A0A1I3HJ48_9ACTN</name>
<dbReference type="Pfam" id="PF02661">
    <property type="entry name" value="Fic"/>
    <property type="match status" value="1"/>
</dbReference>
<protein>
    <submittedName>
        <fullName evidence="5">Fic/DOC family protein</fullName>
    </submittedName>
</protein>
<feature type="domain" description="Fido" evidence="4">
    <location>
        <begin position="1"/>
        <end position="91"/>
    </location>
</feature>
<proteinExistence type="predicted"/>
<evidence type="ECO:0000313" key="5">
    <source>
        <dbReference type="EMBL" id="SFI35530.1"/>
    </source>
</evidence>
<dbReference type="STRING" id="1005945.SAMN05216561_107200"/>
<dbReference type="Gene3D" id="1.10.3290.10">
    <property type="entry name" value="Fido-like domain"/>
    <property type="match status" value="1"/>
</dbReference>
<feature type="compositionally biased region" description="Polar residues" evidence="3">
    <location>
        <begin position="141"/>
        <end position="152"/>
    </location>
</feature>
<feature type="binding site" evidence="2">
    <location>
        <begin position="38"/>
        <end position="45"/>
    </location>
    <ligand>
        <name>ATP</name>
        <dbReference type="ChEBI" id="CHEBI:30616"/>
    </ligand>
</feature>
<dbReference type="Proteomes" id="UP000198649">
    <property type="component" value="Unassembled WGS sequence"/>
</dbReference>
<organism evidence="5 6">
    <name type="scientific">Nocardioides psychrotolerans</name>
    <dbReference type="NCBI Taxonomy" id="1005945"/>
    <lineage>
        <taxon>Bacteria</taxon>
        <taxon>Bacillati</taxon>
        <taxon>Actinomycetota</taxon>
        <taxon>Actinomycetes</taxon>
        <taxon>Propionibacteriales</taxon>
        <taxon>Nocardioidaceae</taxon>
        <taxon>Nocardioides</taxon>
    </lineage>
</organism>
<dbReference type="PANTHER" id="PTHR13504:SF38">
    <property type="entry name" value="FIDO DOMAIN-CONTAINING PROTEIN"/>
    <property type="match status" value="1"/>
</dbReference>
<dbReference type="InterPro" id="IPR040198">
    <property type="entry name" value="Fido_containing"/>
</dbReference>
<reference evidence="5 6" key="1">
    <citation type="submission" date="2016-10" db="EMBL/GenBank/DDBJ databases">
        <authorList>
            <person name="de Groot N.N."/>
        </authorList>
    </citation>
    <scope>NUCLEOTIDE SEQUENCE [LARGE SCALE GENOMIC DNA]</scope>
    <source>
        <strain evidence="5 6">CGMCC 1.11156</strain>
    </source>
</reference>
<keyword evidence="6" id="KW-1185">Reference proteome</keyword>
<evidence type="ECO:0000259" key="4">
    <source>
        <dbReference type="PROSITE" id="PS51459"/>
    </source>
</evidence>
<evidence type="ECO:0000256" key="2">
    <source>
        <dbReference type="PIRSR" id="PIRSR640198-2"/>
    </source>
</evidence>
<dbReference type="PANTHER" id="PTHR13504">
    <property type="entry name" value="FIDO DOMAIN-CONTAINING PROTEIN DDB_G0283145"/>
    <property type="match status" value="1"/>
</dbReference>
<sequence length="173" mass="19204">MTDWVATVNKLRGDSDVAFPERLAKAHIDFEKIHPYLDGNGRSSRLLLNLLLVRLGYPPAIVFKNQRTKYLKAMRTADKGDYGPLGGVIARPVTNNLYKFIVPAVNGPARLVPLASLVHEKAGLTATALRAAAERGRLRAQQSENGKWQSSKRWVADYQKSKQKRPTKAATPD</sequence>
<keyword evidence="2" id="KW-0547">Nucleotide-binding</keyword>